<name>A0A1C7P448_9HYPH</name>
<protein>
    <submittedName>
        <fullName evidence="1">Uncharacterized protein</fullName>
    </submittedName>
</protein>
<dbReference type="EMBL" id="LGLV01000005">
    <property type="protein sequence ID" value="OBZ95977.1"/>
    <property type="molecule type" value="Genomic_DNA"/>
</dbReference>
<dbReference type="RefSeq" id="WP_068952804.1">
    <property type="nucleotide sequence ID" value="NZ_LGLV01000005.1"/>
</dbReference>
<comment type="caution">
    <text evidence="1">The sequence shown here is derived from an EMBL/GenBank/DDBJ whole genome shotgun (WGS) entry which is preliminary data.</text>
</comment>
<keyword evidence="2" id="KW-1185">Reference proteome</keyword>
<dbReference type="Proteomes" id="UP000093111">
    <property type="component" value="Unassembled WGS sequence"/>
</dbReference>
<sequence length="274" mass="30646">MNIDDIFWSQLDPLYHLKQASCIYYADNLDQHFKVGGLASKDTDFGEDFLEGMKEMKASALRFIRFHAAETLLTALLGSYPHGPVPRFARIYFGPRFNGAVESVARQEIPAELPLKGVTDFGEWLSQKFWVYGSASEPLSEDVVKFVRVQSSLLANKTVYNAFKHGCRIGSSWPTMSMKDEKTGEWLPFLDIKSGVGWLHWDEKRGRKTSISFGAMECNPADDHGAIAIMALLVRAMKKLRLAKKGESVTVNLPNNIQAGLHVPANMNVNMTLS</sequence>
<dbReference type="OrthoDB" id="9892575at2"/>
<evidence type="ECO:0000313" key="2">
    <source>
        <dbReference type="Proteomes" id="UP000093111"/>
    </source>
</evidence>
<dbReference type="AlphaFoldDB" id="A0A1C7P448"/>
<reference evidence="1 2" key="1">
    <citation type="journal article" date="2016" name="Syst. Appl. Microbiol.">
        <title>Pararhizobium polonicum sp. nov. isolated from tumors on stone fruit rootstocks.</title>
        <authorList>
            <person name="Pulawska J."/>
            <person name="Kuzmanovic N."/>
            <person name="Willems A."/>
            <person name="Pothier J.F."/>
        </authorList>
    </citation>
    <scope>NUCLEOTIDE SEQUENCE [LARGE SCALE GENOMIC DNA]</scope>
    <source>
        <strain evidence="1 2">F5.1</strain>
    </source>
</reference>
<evidence type="ECO:0000313" key="1">
    <source>
        <dbReference type="EMBL" id="OBZ95977.1"/>
    </source>
</evidence>
<gene>
    <name evidence="1" type="ORF">ADU59_06185</name>
</gene>
<accession>A0A1C7P448</accession>
<organism evidence="1 2">
    <name type="scientific">Pararhizobium polonicum</name>
    <dbReference type="NCBI Taxonomy" id="1612624"/>
    <lineage>
        <taxon>Bacteria</taxon>
        <taxon>Pseudomonadati</taxon>
        <taxon>Pseudomonadota</taxon>
        <taxon>Alphaproteobacteria</taxon>
        <taxon>Hyphomicrobiales</taxon>
        <taxon>Rhizobiaceae</taxon>
        <taxon>Rhizobium/Agrobacterium group</taxon>
        <taxon>Pararhizobium</taxon>
    </lineage>
</organism>
<proteinExistence type="predicted"/>